<sequence>MKKLFAPVFVRIGTVAGSRIRIGNGNANGIKNGIRIESKAGLRLRLTSINTKDVEINSMPMLAELQTSTTWLSHPQERAGQRLSGQLWSPLPMDTCNPREITSASLVSWVRIGCRRIGYSMERALTEGDGRALVMRTLTPWINYSHGKLSYSYGKLENAQQPRLSGTVNDEPATGFGPASKGESPNGFQFENKETMVRVYHSSAHVVGEYTCARGVPRGGTARPGAAGRGAKRQSNLAQTSPPAADKNRLFPLEGLN</sequence>
<dbReference type="Proteomes" id="UP000299102">
    <property type="component" value="Unassembled WGS sequence"/>
</dbReference>
<reference evidence="2 3" key="1">
    <citation type="journal article" date="2019" name="Commun. Biol.">
        <title>The bagworm genome reveals a unique fibroin gene that provides high tensile strength.</title>
        <authorList>
            <person name="Kono N."/>
            <person name="Nakamura H."/>
            <person name="Ohtoshi R."/>
            <person name="Tomita M."/>
            <person name="Numata K."/>
            <person name="Arakawa K."/>
        </authorList>
    </citation>
    <scope>NUCLEOTIDE SEQUENCE [LARGE SCALE GENOMIC DNA]</scope>
</reference>
<feature type="region of interest" description="Disordered" evidence="1">
    <location>
        <begin position="214"/>
        <end position="257"/>
    </location>
</feature>
<protein>
    <submittedName>
        <fullName evidence="2">Uncharacterized protein</fullName>
    </submittedName>
</protein>
<proteinExistence type="predicted"/>
<name>A0A4C1YFB5_EUMVA</name>
<gene>
    <name evidence="2" type="ORF">EVAR_52564_1</name>
</gene>
<evidence type="ECO:0000313" key="2">
    <source>
        <dbReference type="EMBL" id="GBP73137.1"/>
    </source>
</evidence>
<feature type="region of interest" description="Disordered" evidence="1">
    <location>
        <begin position="162"/>
        <end position="188"/>
    </location>
</feature>
<evidence type="ECO:0000313" key="3">
    <source>
        <dbReference type="Proteomes" id="UP000299102"/>
    </source>
</evidence>
<feature type="compositionally biased region" description="Low complexity" evidence="1">
    <location>
        <begin position="214"/>
        <end position="226"/>
    </location>
</feature>
<accession>A0A4C1YFB5</accession>
<comment type="caution">
    <text evidence="2">The sequence shown here is derived from an EMBL/GenBank/DDBJ whole genome shotgun (WGS) entry which is preliminary data.</text>
</comment>
<dbReference type="EMBL" id="BGZK01001163">
    <property type="protein sequence ID" value="GBP73137.1"/>
    <property type="molecule type" value="Genomic_DNA"/>
</dbReference>
<keyword evidence="3" id="KW-1185">Reference proteome</keyword>
<dbReference type="AlphaFoldDB" id="A0A4C1YFB5"/>
<evidence type="ECO:0000256" key="1">
    <source>
        <dbReference type="SAM" id="MobiDB-lite"/>
    </source>
</evidence>
<organism evidence="2 3">
    <name type="scientific">Eumeta variegata</name>
    <name type="common">Bagworm moth</name>
    <name type="synonym">Eumeta japonica</name>
    <dbReference type="NCBI Taxonomy" id="151549"/>
    <lineage>
        <taxon>Eukaryota</taxon>
        <taxon>Metazoa</taxon>
        <taxon>Ecdysozoa</taxon>
        <taxon>Arthropoda</taxon>
        <taxon>Hexapoda</taxon>
        <taxon>Insecta</taxon>
        <taxon>Pterygota</taxon>
        <taxon>Neoptera</taxon>
        <taxon>Endopterygota</taxon>
        <taxon>Lepidoptera</taxon>
        <taxon>Glossata</taxon>
        <taxon>Ditrysia</taxon>
        <taxon>Tineoidea</taxon>
        <taxon>Psychidae</taxon>
        <taxon>Oiketicinae</taxon>
        <taxon>Eumeta</taxon>
    </lineage>
</organism>